<feature type="compositionally biased region" description="Low complexity" evidence="1">
    <location>
        <begin position="91"/>
        <end position="103"/>
    </location>
</feature>
<evidence type="ECO:0000313" key="3">
    <source>
        <dbReference type="Proteomes" id="UP000250235"/>
    </source>
</evidence>
<dbReference type="Proteomes" id="UP000250235">
    <property type="component" value="Unassembled WGS sequence"/>
</dbReference>
<protein>
    <submittedName>
        <fullName evidence="2">Uncharacterized protein</fullName>
    </submittedName>
</protein>
<sequence length="118" mass="13627">MHRIRSCTQFRSCNSQLSSKLEDRIVPHARLLNQTKTDHSAQLTVSRTVRNTWINTHLIAQIRVLYPVRITEQRFGEPQYRPFQQSGPSRFGQPSQPQFSGPQHAQVNAMTREQVEGT</sequence>
<keyword evidence="3" id="KW-1185">Reference proteome</keyword>
<gene>
    <name evidence="2" type="ORF">F511_31856</name>
</gene>
<feature type="region of interest" description="Disordered" evidence="1">
    <location>
        <begin position="77"/>
        <end position="118"/>
    </location>
</feature>
<proteinExistence type="predicted"/>
<dbReference type="AlphaFoldDB" id="A0A2Z7AFF9"/>
<evidence type="ECO:0000256" key="1">
    <source>
        <dbReference type="SAM" id="MobiDB-lite"/>
    </source>
</evidence>
<dbReference type="EMBL" id="KV015638">
    <property type="protein sequence ID" value="KZV20485.1"/>
    <property type="molecule type" value="Genomic_DNA"/>
</dbReference>
<reference evidence="2 3" key="1">
    <citation type="journal article" date="2015" name="Proc. Natl. Acad. Sci. U.S.A.">
        <title>The resurrection genome of Boea hygrometrica: A blueprint for survival of dehydration.</title>
        <authorList>
            <person name="Xiao L."/>
            <person name="Yang G."/>
            <person name="Zhang L."/>
            <person name="Yang X."/>
            <person name="Zhao S."/>
            <person name="Ji Z."/>
            <person name="Zhou Q."/>
            <person name="Hu M."/>
            <person name="Wang Y."/>
            <person name="Chen M."/>
            <person name="Xu Y."/>
            <person name="Jin H."/>
            <person name="Xiao X."/>
            <person name="Hu G."/>
            <person name="Bao F."/>
            <person name="Hu Y."/>
            <person name="Wan P."/>
            <person name="Li L."/>
            <person name="Deng X."/>
            <person name="Kuang T."/>
            <person name="Xiang C."/>
            <person name="Zhu J.K."/>
            <person name="Oliver M.J."/>
            <person name="He Y."/>
        </authorList>
    </citation>
    <scope>NUCLEOTIDE SEQUENCE [LARGE SCALE GENOMIC DNA]</scope>
    <source>
        <strain evidence="3">cv. XS01</strain>
    </source>
</reference>
<organism evidence="2 3">
    <name type="scientific">Dorcoceras hygrometricum</name>
    <dbReference type="NCBI Taxonomy" id="472368"/>
    <lineage>
        <taxon>Eukaryota</taxon>
        <taxon>Viridiplantae</taxon>
        <taxon>Streptophyta</taxon>
        <taxon>Embryophyta</taxon>
        <taxon>Tracheophyta</taxon>
        <taxon>Spermatophyta</taxon>
        <taxon>Magnoliopsida</taxon>
        <taxon>eudicotyledons</taxon>
        <taxon>Gunneridae</taxon>
        <taxon>Pentapetalae</taxon>
        <taxon>asterids</taxon>
        <taxon>lamiids</taxon>
        <taxon>Lamiales</taxon>
        <taxon>Gesneriaceae</taxon>
        <taxon>Didymocarpoideae</taxon>
        <taxon>Trichosporeae</taxon>
        <taxon>Loxocarpinae</taxon>
        <taxon>Dorcoceras</taxon>
    </lineage>
</organism>
<evidence type="ECO:0000313" key="2">
    <source>
        <dbReference type="EMBL" id="KZV20485.1"/>
    </source>
</evidence>
<name>A0A2Z7AFF9_9LAMI</name>
<accession>A0A2Z7AFF9</accession>